<evidence type="ECO:0000256" key="5">
    <source>
        <dbReference type="ARBA" id="ARBA00018097"/>
    </source>
</evidence>
<keyword evidence="6" id="KW-1003">Cell membrane</keyword>
<evidence type="ECO:0000256" key="13">
    <source>
        <dbReference type="ARBA" id="ARBA00043671"/>
    </source>
</evidence>
<evidence type="ECO:0000256" key="7">
    <source>
        <dbReference type="ARBA" id="ARBA00022729"/>
    </source>
</evidence>
<dbReference type="EC" id="3.1.3.80" evidence="3"/>
<organism evidence="16 17">
    <name type="scientific">Periplaneta americana</name>
    <name type="common">American cockroach</name>
    <name type="synonym">Blatta americana</name>
    <dbReference type="NCBI Taxonomy" id="6978"/>
    <lineage>
        <taxon>Eukaryota</taxon>
        <taxon>Metazoa</taxon>
        <taxon>Ecdysozoa</taxon>
        <taxon>Arthropoda</taxon>
        <taxon>Hexapoda</taxon>
        <taxon>Insecta</taxon>
        <taxon>Pterygota</taxon>
        <taxon>Neoptera</taxon>
        <taxon>Polyneoptera</taxon>
        <taxon>Dictyoptera</taxon>
        <taxon>Blattodea</taxon>
        <taxon>Blattoidea</taxon>
        <taxon>Blattidae</taxon>
        <taxon>Blattinae</taxon>
        <taxon>Periplaneta</taxon>
    </lineage>
</organism>
<dbReference type="InterPro" id="IPR029033">
    <property type="entry name" value="His_PPase_superfam"/>
</dbReference>
<dbReference type="PIRSF" id="PIRSF000894">
    <property type="entry name" value="Acid_phosphatase"/>
    <property type="match status" value="1"/>
</dbReference>
<sequence>MVNDWPVNVNALRKINRYLSIKHINLTFDPARCLLVPPTHTLPKFEYVNPRNYLPNCRPIQFWLLSRHGTRFPDKSDISAMQHLPDLRDQILNNHEKRRKGRLCHKDLDNLRSWSLSVFPSQASELTNQGYDDLKFMARRFKTKFPTLLQQTYSPDLFEFRFTDSQRTKASATAFADGLFGSSSGVNFPQPLQNDTLIKPYDSCPKWKKEVGNNNRTLEEKHLFEMGPLMQALVQNVSERLGFSYKLTYVQMDQMYDMCRFDKAWNIRSTSPWCAAFSKEELQLLEYREDLEYYYHAGYGNDINIKLGCTTVRDMINHFSQLEDRNHRDNIQPAGIFYFTHSSAIQMTLAQLGIAKDSEHLTHSNYNSMRNRKWKTSDIAPFASNLAAVFFKCEMEEMHRVIFYLGEHLVRYEGCNVGLCSWSYIKDKFANVASQCNLDFCSLDGSGSHRQLAISWLTASAFVVVSVCRQFVI</sequence>
<dbReference type="EMBL" id="JAJSOF020000013">
    <property type="protein sequence ID" value="KAJ4443227.1"/>
    <property type="molecule type" value="Genomic_DNA"/>
</dbReference>
<evidence type="ECO:0000256" key="11">
    <source>
        <dbReference type="ARBA" id="ARBA00031642"/>
    </source>
</evidence>
<protein>
    <recommendedName>
        <fullName evidence="5">Multiple inositol polyphosphate phosphatase 1</fullName>
        <ecNumber evidence="4">3.1.3.62</ecNumber>
        <ecNumber evidence="3">3.1.3.80</ecNumber>
    </recommendedName>
    <alternativeName>
        <fullName evidence="11">2,3-bisphosphoglycerate 3-phosphatase</fullName>
    </alternativeName>
</protein>
<evidence type="ECO:0000256" key="15">
    <source>
        <dbReference type="ARBA" id="ARBA00043832"/>
    </source>
</evidence>
<evidence type="ECO:0000313" key="16">
    <source>
        <dbReference type="EMBL" id="KAJ4443227.1"/>
    </source>
</evidence>
<keyword evidence="7" id="KW-0732">Signal</keyword>
<comment type="catalytic activity">
    <reaction evidence="13">
        <text>1D-myo-inositol 1,2,4,5,6-pentakisphosphate + H2O = 1D-myo-inositol 1,2,5,6-tetrakisphosphate + phosphate</text>
        <dbReference type="Rhea" id="RHEA:77115"/>
        <dbReference type="ChEBI" id="CHEBI:15377"/>
        <dbReference type="ChEBI" id="CHEBI:43474"/>
        <dbReference type="ChEBI" id="CHEBI:57798"/>
        <dbReference type="ChEBI" id="CHEBI:195535"/>
        <dbReference type="EC" id="3.1.3.62"/>
    </reaction>
    <physiologicalReaction direction="left-to-right" evidence="13">
        <dbReference type="Rhea" id="RHEA:77116"/>
    </physiologicalReaction>
</comment>
<accession>A0ABQ8TBG1</accession>
<keyword evidence="10" id="KW-0325">Glycoprotein</keyword>
<evidence type="ECO:0000256" key="14">
    <source>
        <dbReference type="ARBA" id="ARBA00043691"/>
    </source>
</evidence>
<dbReference type="InterPro" id="IPR000560">
    <property type="entry name" value="His_Pase_clade-2"/>
</dbReference>
<comment type="catalytic activity">
    <reaction evidence="15">
        <text>(2R)-2,3-bisphosphoglycerate + H2O = (2R)-2-phosphoglycerate + phosphate</text>
        <dbReference type="Rhea" id="RHEA:27381"/>
        <dbReference type="ChEBI" id="CHEBI:15377"/>
        <dbReference type="ChEBI" id="CHEBI:43474"/>
        <dbReference type="ChEBI" id="CHEBI:58248"/>
        <dbReference type="ChEBI" id="CHEBI:58289"/>
        <dbReference type="EC" id="3.1.3.80"/>
    </reaction>
    <physiologicalReaction direction="left-to-right" evidence="15">
        <dbReference type="Rhea" id="RHEA:27382"/>
    </physiologicalReaction>
</comment>
<evidence type="ECO:0000313" key="17">
    <source>
        <dbReference type="Proteomes" id="UP001148838"/>
    </source>
</evidence>
<proteinExistence type="inferred from homology"/>
<dbReference type="CDD" id="cd07061">
    <property type="entry name" value="HP_HAP_like"/>
    <property type="match status" value="1"/>
</dbReference>
<comment type="caution">
    <text evidence="16">The sequence shown here is derived from an EMBL/GenBank/DDBJ whole genome shotgun (WGS) entry which is preliminary data.</text>
</comment>
<dbReference type="PANTHER" id="PTHR20963:SF8">
    <property type="entry name" value="MULTIPLE INOSITOL POLYPHOSPHATE PHOSPHATASE 1"/>
    <property type="match status" value="1"/>
</dbReference>
<comment type="subcellular location">
    <subcellularLocation>
        <location evidence="1">Cell membrane</location>
    </subcellularLocation>
</comment>
<dbReference type="Proteomes" id="UP001148838">
    <property type="component" value="Unassembled WGS sequence"/>
</dbReference>
<evidence type="ECO:0000256" key="6">
    <source>
        <dbReference type="ARBA" id="ARBA00022475"/>
    </source>
</evidence>
<dbReference type="Pfam" id="PF00328">
    <property type="entry name" value="His_Phos_2"/>
    <property type="match status" value="1"/>
</dbReference>
<dbReference type="Gene3D" id="3.40.50.1240">
    <property type="entry name" value="Phosphoglycerate mutase-like"/>
    <property type="match status" value="1"/>
</dbReference>
<evidence type="ECO:0000256" key="4">
    <source>
        <dbReference type="ARBA" id="ARBA00013040"/>
    </source>
</evidence>
<comment type="similarity">
    <text evidence="2">Belongs to the histidine acid phosphatase family. MINPP1 subfamily.</text>
</comment>
<dbReference type="EC" id="3.1.3.62" evidence="4"/>
<evidence type="ECO:0000256" key="9">
    <source>
        <dbReference type="ARBA" id="ARBA00023136"/>
    </source>
</evidence>
<keyword evidence="8" id="KW-0378">Hydrolase</keyword>
<dbReference type="PANTHER" id="PTHR20963">
    <property type="entry name" value="MULTIPLE INOSITOL POLYPHOSPHATE PHOSPHATASE-RELATED"/>
    <property type="match status" value="1"/>
</dbReference>
<evidence type="ECO:0000256" key="1">
    <source>
        <dbReference type="ARBA" id="ARBA00004236"/>
    </source>
</evidence>
<keyword evidence="17" id="KW-1185">Reference proteome</keyword>
<gene>
    <name evidence="16" type="ORF">ANN_04895</name>
</gene>
<reference evidence="16 17" key="1">
    <citation type="journal article" date="2022" name="Allergy">
        <title>Genome assembly and annotation of Periplaneta americana reveal a comprehensive cockroach allergen profile.</title>
        <authorList>
            <person name="Wang L."/>
            <person name="Xiong Q."/>
            <person name="Saelim N."/>
            <person name="Wang L."/>
            <person name="Nong W."/>
            <person name="Wan A.T."/>
            <person name="Shi M."/>
            <person name="Liu X."/>
            <person name="Cao Q."/>
            <person name="Hui J.H.L."/>
            <person name="Sookrung N."/>
            <person name="Leung T.F."/>
            <person name="Tungtrongchitr A."/>
            <person name="Tsui S.K.W."/>
        </authorList>
    </citation>
    <scope>NUCLEOTIDE SEQUENCE [LARGE SCALE GENOMIC DNA]</scope>
    <source>
        <strain evidence="16">PWHHKU_190912</strain>
    </source>
</reference>
<comment type="catalytic activity">
    <reaction evidence="14">
        <text>1D-myo-inositol hexakisphosphate + H2O = 1D-myo-inositol 1,2,4,5,6-pentakisphosphate + phosphate</text>
        <dbReference type="Rhea" id="RHEA:16989"/>
        <dbReference type="ChEBI" id="CHEBI:15377"/>
        <dbReference type="ChEBI" id="CHEBI:43474"/>
        <dbReference type="ChEBI" id="CHEBI:57798"/>
        <dbReference type="ChEBI" id="CHEBI:58130"/>
        <dbReference type="EC" id="3.1.3.62"/>
    </reaction>
    <physiologicalReaction direction="left-to-right" evidence="14">
        <dbReference type="Rhea" id="RHEA:16990"/>
    </physiologicalReaction>
</comment>
<dbReference type="InterPro" id="IPR016274">
    <property type="entry name" value="Histidine_acid_Pase_euk"/>
</dbReference>
<evidence type="ECO:0000256" key="8">
    <source>
        <dbReference type="ARBA" id="ARBA00022801"/>
    </source>
</evidence>
<dbReference type="SUPFAM" id="SSF53254">
    <property type="entry name" value="Phosphoglycerate mutase-like"/>
    <property type="match status" value="1"/>
</dbReference>
<evidence type="ECO:0000256" key="10">
    <source>
        <dbReference type="ARBA" id="ARBA00023180"/>
    </source>
</evidence>
<evidence type="ECO:0000256" key="12">
    <source>
        <dbReference type="ARBA" id="ARBA00043668"/>
    </source>
</evidence>
<evidence type="ECO:0000256" key="3">
    <source>
        <dbReference type="ARBA" id="ARBA00012976"/>
    </source>
</evidence>
<comment type="catalytic activity">
    <reaction evidence="12">
        <text>1D-myo-inositol 1,2,5,6-tetrakisphosphate + H2O = 1D-myo-inositol 1,2,6-trisphosphate + phosphate</text>
        <dbReference type="Rhea" id="RHEA:77119"/>
        <dbReference type="ChEBI" id="CHEBI:15377"/>
        <dbReference type="ChEBI" id="CHEBI:43474"/>
        <dbReference type="ChEBI" id="CHEBI:195535"/>
        <dbReference type="ChEBI" id="CHEBI:195537"/>
        <dbReference type="EC" id="3.1.3.62"/>
    </reaction>
    <physiologicalReaction direction="left-to-right" evidence="12">
        <dbReference type="Rhea" id="RHEA:77120"/>
    </physiologicalReaction>
</comment>
<evidence type="ECO:0000256" key="2">
    <source>
        <dbReference type="ARBA" id="ARBA00008422"/>
    </source>
</evidence>
<keyword evidence="9" id="KW-0472">Membrane</keyword>
<name>A0ABQ8TBG1_PERAM</name>